<dbReference type="Pfam" id="PF13384">
    <property type="entry name" value="HTH_23"/>
    <property type="match status" value="1"/>
</dbReference>
<dbReference type="GO" id="GO:0015074">
    <property type="term" value="P:DNA integration"/>
    <property type="evidence" value="ECO:0007669"/>
    <property type="project" value="InterPro"/>
</dbReference>
<gene>
    <name evidence="3" type="ORF">HPB52_024326</name>
</gene>
<dbReference type="SUPFAM" id="SSF46689">
    <property type="entry name" value="Homeodomain-like"/>
    <property type="match status" value="1"/>
</dbReference>
<dbReference type="Pfam" id="PF01498">
    <property type="entry name" value="HTH_Tnp_Tc3_2"/>
    <property type="match status" value="1"/>
</dbReference>
<evidence type="ECO:0000313" key="4">
    <source>
        <dbReference type="Proteomes" id="UP000821837"/>
    </source>
</evidence>
<protein>
    <recommendedName>
        <fullName evidence="2">Transposase Tc1-like domain-containing protein</fullName>
    </recommendedName>
</protein>
<dbReference type="Gene3D" id="3.30.420.10">
    <property type="entry name" value="Ribonuclease H-like superfamily/Ribonuclease H"/>
    <property type="match status" value="1"/>
</dbReference>
<name>A0A9D4PB94_RHISA</name>
<feature type="domain" description="Transposase Tc1-like" evidence="2">
    <location>
        <begin position="69"/>
        <end position="131"/>
    </location>
</feature>
<comment type="subcellular location">
    <subcellularLocation>
        <location evidence="1">Nucleus</location>
    </subcellularLocation>
</comment>
<organism evidence="3 4">
    <name type="scientific">Rhipicephalus sanguineus</name>
    <name type="common">Brown dog tick</name>
    <name type="synonym">Ixodes sanguineus</name>
    <dbReference type="NCBI Taxonomy" id="34632"/>
    <lineage>
        <taxon>Eukaryota</taxon>
        <taxon>Metazoa</taxon>
        <taxon>Ecdysozoa</taxon>
        <taxon>Arthropoda</taxon>
        <taxon>Chelicerata</taxon>
        <taxon>Arachnida</taxon>
        <taxon>Acari</taxon>
        <taxon>Parasitiformes</taxon>
        <taxon>Ixodida</taxon>
        <taxon>Ixodoidea</taxon>
        <taxon>Ixodidae</taxon>
        <taxon>Rhipicephalinae</taxon>
        <taxon>Rhipicephalus</taxon>
        <taxon>Rhipicephalus</taxon>
    </lineage>
</organism>
<dbReference type="Proteomes" id="UP000821837">
    <property type="component" value="Unassembled WGS sequence"/>
</dbReference>
<dbReference type="AlphaFoldDB" id="A0A9D4PB94"/>
<dbReference type="InterPro" id="IPR009057">
    <property type="entry name" value="Homeodomain-like_sf"/>
</dbReference>
<dbReference type="GO" id="GO:0006313">
    <property type="term" value="P:DNA transposition"/>
    <property type="evidence" value="ECO:0007669"/>
    <property type="project" value="InterPro"/>
</dbReference>
<reference evidence="3" key="1">
    <citation type="journal article" date="2020" name="Cell">
        <title>Large-Scale Comparative Analyses of Tick Genomes Elucidate Their Genetic Diversity and Vector Capacities.</title>
        <authorList>
            <consortium name="Tick Genome and Microbiome Consortium (TIGMIC)"/>
            <person name="Jia N."/>
            <person name="Wang J."/>
            <person name="Shi W."/>
            <person name="Du L."/>
            <person name="Sun Y."/>
            <person name="Zhan W."/>
            <person name="Jiang J.F."/>
            <person name="Wang Q."/>
            <person name="Zhang B."/>
            <person name="Ji P."/>
            <person name="Bell-Sakyi L."/>
            <person name="Cui X.M."/>
            <person name="Yuan T.T."/>
            <person name="Jiang B.G."/>
            <person name="Yang W.F."/>
            <person name="Lam T.T."/>
            <person name="Chang Q.C."/>
            <person name="Ding S.J."/>
            <person name="Wang X.J."/>
            <person name="Zhu J.G."/>
            <person name="Ruan X.D."/>
            <person name="Zhao L."/>
            <person name="Wei J.T."/>
            <person name="Ye R.Z."/>
            <person name="Que T.C."/>
            <person name="Du C.H."/>
            <person name="Zhou Y.H."/>
            <person name="Cheng J.X."/>
            <person name="Dai P.F."/>
            <person name="Guo W.B."/>
            <person name="Han X.H."/>
            <person name="Huang E.J."/>
            <person name="Li L.F."/>
            <person name="Wei W."/>
            <person name="Gao Y.C."/>
            <person name="Liu J.Z."/>
            <person name="Shao H.Z."/>
            <person name="Wang X."/>
            <person name="Wang C.C."/>
            <person name="Yang T.C."/>
            <person name="Huo Q.B."/>
            <person name="Li W."/>
            <person name="Chen H.Y."/>
            <person name="Chen S.E."/>
            <person name="Zhou L.G."/>
            <person name="Ni X.B."/>
            <person name="Tian J.H."/>
            <person name="Sheng Y."/>
            <person name="Liu T."/>
            <person name="Pan Y.S."/>
            <person name="Xia L.Y."/>
            <person name="Li J."/>
            <person name="Zhao F."/>
            <person name="Cao W.C."/>
        </authorList>
    </citation>
    <scope>NUCLEOTIDE SEQUENCE</scope>
    <source>
        <strain evidence="3">Rsan-2018</strain>
    </source>
</reference>
<reference evidence="3" key="2">
    <citation type="submission" date="2021-09" db="EMBL/GenBank/DDBJ databases">
        <authorList>
            <person name="Jia N."/>
            <person name="Wang J."/>
            <person name="Shi W."/>
            <person name="Du L."/>
            <person name="Sun Y."/>
            <person name="Zhan W."/>
            <person name="Jiang J."/>
            <person name="Wang Q."/>
            <person name="Zhang B."/>
            <person name="Ji P."/>
            <person name="Sakyi L.B."/>
            <person name="Cui X."/>
            <person name="Yuan T."/>
            <person name="Jiang B."/>
            <person name="Yang W."/>
            <person name="Lam T.T.-Y."/>
            <person name="Chang Q."/>
            <person name="Ding S."/>
            <person name="Wang X."/>
            <person name="Zhu J."/>
            <person name="Ruan X."/>
            <person name="Zhao L."/>
            <person name="Wei J."/>
            <person name="Que T."/>
            <person name="Du C."/>
            <person name="Cheng J."/>
            <person name="Dai P."/>
            <person name="Han X."/>
            <person name="Huang E."/>
            <person name="Gao Y."/>
            <person name="Liu J."/>
            <person name="Shao H."/>
            <person name="Ye R."/>
            <person name="Li L."/>
            <person name="Wei W."/>
            <person name="Wang X."/>
            <person name="Wang C."/>
            <person name="Huo Q."/>
            <person name="Li W."/>
            <person name="Guo W."/>
            <person name="Chen H."/>
            <person name="Chen S."/>
            <person name="Zhou L."/>
            <person name="Zhou L."/>
            <person name="Ni X."/>
            <person name="Tian J."/>
            <person name="Zhou Y."/>
            <person name="Sheng Y."/>
            <person name="Liu T."/>
            <person name="Pan Y."/>
            <person name="Xia L."/>
            <person name="Li J."/>
            <person name="Zhao F."/>
            <person name="Cao W."/>
        </authorList>
    </citation>
    <scope>NUCLEOTIDE SEQUENCE</scope>
    <source>
        <strain evidence="3">Rsan-2018</strain>
        <tissue evidence="3">Larvae</tissue>
    </source>
</reference>
<proteinExistence type="predicted"/>
<evidence type="ECO:0000313" key="3">
    <source>
        <dbReference type="EMBL" id="KAH7932570.1"/>
    </source>
</evidence>
<dbReference type="GO" id="GO:0005634">
    <property type="term" value="C:nucleus"/>
    <property type="evidence" value="ECO:0007669"/>
    <property type="project" value="UniProtKB-SubCell"/>
</dbReference>
<dbReference type="EMBL" id="JABSTV010001343">
    <property type="protein sequence ID" value="KAH7932570.1"/>
    <property type="molecule type" value="Genomic_DNA"/>
</dbReference>
<comment type="caution">
    <text evidence="3">The sequence shown here is derived from an EMBL/GenBank/DDBJ whole genome shotgun (WGS) entry which is preliminary data.</text>
</comment>
<dbReference type="InterPro" id="IPR002492">
    <property type="entry name" value="Transposase_Tc1-like"/>
</dbReference>
<sequence>MAQRPTKEERRAIAIMGRTMTRRAICDATGRPMGTVSRILKAYRETGRIEDAPRGRPARATSHEEDLLIVAASAANPFLSAKEIRDELGLRSVSLPTIRRRLHEAGIHSRVASQKTLLEESHRRARLEFASACESCSPDNWRAVVFTDEASFCTRWDVQRRVWRVRLICVLFIADELWAAVQEEWERIRLLPDYVNSLYDSLPRRIASVAERQGGPIIY</sequence>
<dbReference type="GO" id="GO:0003677">
    <property type="term" value="F:DNA binding"/>
    <property type="evidence" value="ECO:0007669"/>
    <property type="project" value="InterPro"/>
</dbReference>
<evidence type="ECO:0000256" key="1">
    <source>
        <dbReference type="ARBA" id="ARBA00004123"/>
    </source>
</evidence>
<evidence type="ECO:0000259" key="2">
    <source>
        <dbReference type="Pfam" id="PF01498"/>
    </source>
</evidence>
<keyword evidence="4" id="KW-1185">Reference proteome</keyword>
<accession>A0A9D4PB94</accession>
<dbReference type="InterPro" id="IPR036397">
    <property type="entry name" value="RNaseH_sf"/>
</dbReference>